<organism evidence="5 6">
    <name type="scientific">Tulasnella calospora MUT 4182</name>
    <dbReference type="NCBI Taxonomy" id="1051891"/>
    <lineage>
        <taxon>Eukaryota</taxon>
        <taxon>Fungi</taxon>
        <taxon>Dikarya</taxon>
        <taxon>Basidiomycota</taxon>
        <taxon>Agaricomycotina</taxon>
        <taxon>Agaricomycetes</taxon>
        <taxon>Cantharellales</taxon>
        <taxon>Tulasnellaceae</taxon>
        <taxon>Tulasnella</taxon>
    </lineage>
</organism>
<dbReference type="HOGENOM" id="CLU_078858_0_0_1"/>
<dbReference type="PROSITE" id="PS00701">
    <property type="entry name" value="RIBOSOMAL_L16_2"/>
    <property type="match status" value="1"/>
</dbReference>
<dbReference type="PANTHER" id="PTHR12220:SF13">
    <property type="entry name" value="LARGE RIBOSOMAL SUBUNIT PROTEIN UL16M"/>
    <property type="match status" value="1"/>
</dbReference>
<keyword evidence="6" id="KW-1185">Reference proteome</keyword>
<proteinExistence type="inferred from homology"/>
<evidence type="ECO:0000256" key="1">
    <source>
        <dbReference type="ARBA" id="ARBA00008931"/>
    </source>
</evidence>
<reference evidence="5 6" key="1">
    <citation type="submission" date="2014-04" db="EMBL/GenBank/DDBJ databases">
        <authorList>
            <consortium name="DOE Joint Genome Institute"/>
            <person name="Kuo A."/>
            <person name="Girlanda M."/>
            <person name="Perotto S."/>
            <person name="Kohler A."/>
            <person name="Nagy L.G."/>
            <person name="Floudas D."/>
            <person name="Copeland A."/>
            <person name="Barry K.W."/>
            <person name="Cichocki N."/>
            <person name="Veneault-Fourrey C."/>
            <person name="LaButti K."/>
            <person name="Lindquist E.A."/>
            <person name="Lipzen A."/>
            <person name="Lundell T."/>
            <person name="Morin E."/>
            <person name="Murat C."/>
            <person name="Sun H."/>
            <person name="Tunlid A."/>
            <person name="Henrissat B."/>
            <person name="Grigoriev I.V."/>
            <person name="Hibbett D.S."/>
            <person name="Martin F."/>
            <person name="Nordberg H.P."/>
            <person name="Cantor M.N."/>
            <person name="Hua S.X."/>
        </authorList>
    </citation>
    <scope>NUCLEOTIDE SEQUENCE [LARGE SCALE GENOMIC DNA]</scope>
    <source>
        <strain evidence="5 6">MUT 4182</strain>
    </source>
</reference>
<dbReference type="AlphaFoldDB" id="A0A0C3PZG3"/>
<dbReference type="Pfam" id="PF00252">
    <property type="entry name" value="Ribosomal_L16"/>
    <property type="match status" value="1"/>
</dbReference>
<dbReference type="GO" id="GO:0019843">
    <property type="term" value="F:rRNA binding"/>
    <property type="evidence" value="ECO:0007669"/>
    <property type="project" value="InterPro"/>
</dbReference>
<dbReference type="InterPro" id="IPR047873">
    <property type="entry name" value="Ribosomal_uL16"/>
</dbReference>
<dbReference type="PRINTS" id="PR00060">
    <property type="entry name" value="RIBOSOMALL16"/>
</dbReference>
<comment type="similarity">
    <text evidence="1 4">Belongs to the universal ribosomal protein uL16 family.</text>
</comment>
<evidence type="ECO:0000256" key="2">
    <source>
        <dbReference type="ARBA" id="ARBA00022980"/>
    </source>
</evidence>
<evidence type="ECO:0000313" key="5">
    <source>
        <dbReference type="EMBL" id="KIO20890.1"/>
    </source>
</evidence>
<dbReference type="OrthoDB" id="268521at2759"/>
<dbReference type="InterPro" id="IPR016180">
    <property type="entry name" value="Ribosomal_uL16_dom"/>
</dbReference>
<evidence type="ECO:0000256" key="4">
    <source>
        <dbReference type="RuleBase" id="RU004413"/>
    </source>
</evidence>
<keyword evidence="3 4" id="KW-0687">Ribonucleoprotein</keyword>
<protein>
    <submittedName>
        <fullName evidence="5">Uncharacterized protein</fullName>
    </submittedName>
</protein>
<dbReference type="InterPro" id="IPR000114">
    <property type="entry name" value="Ribosomal_uL16_bact-type"/>
</dbReference>
<dbReference type="SUPFAM" id="SSF54686">
    <property type="entry name" value="Ribosomal protein L16p/L10e"/>
    <property type="match status" value="1"/>
</dbReference>
<dbReference type="STRING" id="1051891.A0A0C3PZG3"/>
<gene>
    <name evidence="5" type="ORF">M407DRAFT_81093</name>
</gene>
<dbReference type="InterPro" id="IPR036920">
    <property type="entry name" value="Ribosomal_uL16_sf"/>
</dbReference>
<dbReference type="CDD" id="cd01433">
    <property type="entry name" value="Ribosomal_L16_L10e"/>
    <property type="match status" value="1"/>
</dbReference>
<sequence>MSLLSAFRQLSLNPRPASLLIRPLLSHQQTRFATKFAPTFVRHPRVHKGRAPVPIGGSIKGTALNFGEYGIRIKSEGMRISAKQLQAAETALKRKLKPLKGSKVWMRVFPDMPVCVKGNETRMGKGKGSFEYWACWVPTGRVLFEIAGEPGGAELRPELAREALRLAADKLPCIVDVIDRSSPHRLGSLDIHRPKNLVGKSSINGEVASVATADGELQLRVGGVRGLQVLGVEKSKSEDVVQ</sequence>
<reference evidence="6" key="2">
    <citation type="submission" date="2015-01" db="EMBL/GenBank/DDBJ databases">
        <title>Evolutionary Origins and Diversification of the Mycorrhizal Mutualists.</title>
        <authorList>
            <consortium name="DOE Joint Genome Institute"/>
            <consortium name="Mycorrhizal Genomics Consortium"/>
            <person name="Kohler A."/>
            <person name="Kuo A."/>
            <person name="Nagy L.G."/>
            <person name="Floudas D."/>
            <person name="Copeland A."/>
            <person name="Barry K.W."/>
            <person name="Cichocki N."/>
            <person name="Veneault-Fourrey C."/>
            <person name="LaButti K."/>
            <person name="Lindquist E.A."/>
            <person name="Lipzen A."/>
            <person name="Lundell T."/>
            <person name="Morin E."/>
            <person name="Murat C."/>
            <person name="Riley R."/>
            <person name="Ohm R."/>
            <person name="Sun H."/>
            <person name="Tunlid A."/>
            <person name="Henrissat B."/>
            <person name="Grigoriev I.V."/>
            <person name="Hibbett D.S."/>
            <person name="Martin F."/>
        </authorList>
    </citation>
    <scope>NUCLEOTIDE SEQUENCE [LARGE SCALE GENOMIC DNA]</scope>
    <source>
        <strain evidence="6">MUT 4182</strain>
    </source>
</reference>
<dbReference type="Proteomes" id="UP000054248">
    <property type="component" value="Unassembled WGS sequence"/>
</dbReference>
<evidence type="ECO:0000313" key="6">
    <source>
        <dbReference type="Proteomes" id="UP000054248"/>
    </source>
</evidence>
<name>A0A0C3PZG3_9AGAM</name>
<keyword evidence="2 4" id="KW-0689">Ribosomal protein</keyword>
<dbReference type="GO" id="GO:0005762">
    <property type="term" value="C:mitochondrial large ribosomal subunit"/>
    <property type="evidence" value="ECO:0007669"/>
    <property type="project" value="TreeGrafter"/>
</dbReference>
<dbReference type="NCBIfam" id="TIGR01164">
    <property type="entry name" value="rplP_bact"/>
    <property type="match status" value="1"/>
</dbReference>
<dbReference type="GO" id="GO:0032543">
    <property type="term" value="P:mitochondrial translation"/>
    <property type="evidence" value="ECO:0007669"/>
    <property type="project" value="TreeGrafter"/>
</dbReference>
<evidence type="ECO:0000256" key="3">
    <source>
        <dbReference type="ARBA" id="ARBA00023274"/>
    </source>
</evidence>
<dbReference type="PANTHER" id="PTHR12220">
    <property type="entry name" value="50S/60S RIBOSOMAL PROTEIN L16"/>
    <property type="match status" value="1"/>
</dbReference>
<accession>A0A0C3PZG3</accession>
<dbReference type="Gene3D" id="3.90.1170.10">
    <property type="entry name" value="Ribosomal protein L10e/L16"/>
    <property type="match status" value="1"/>
</dbReference>
<dbReference type="InterPro" id="IPR020798">
    <property type="entry name" value="Ribosomal_uL16_CS"/>
</dbReference>
<dbReference type="GO" id="GO:0003735">
    <property type="term" value="F:structural constituent of ribosome"/>
    <property type="evidence" value="ECO:0007669"/>
    <property type="project" value="InterPro"/>
</dbReference>
<dbReference type="EMBL" id="KN823157">
    <property type="protein sequence ID" value="KIO20890.1"/>
    <property type="molecule type" value="Genomic_DNA"/>
</dbReference>